<comment type="caution">
    <text evidence="9">The sequence shown here is derived from an EMBL/GenBank/DDBJ whole genome shotgun (WGS) entry which is preliminary data.</text>
</comment>
<gene>
    <name evidence="9" type="primary">mreD</name>
    <name evidence="9" type="ORF">OXH55_08905</name>
</gene>
<keyword evidence="10" id="KW-1185">Reference proteome</keyword>
<evidence type="ECO:0000256" key="6">
    <source>
        <dbReference type="ARBA" id="ARBA00022989"/>
    </source>
</evidence>
<evidence type="ECO:0000256" key="3">
    <source>
        <dbReference type="ARBA" id="ARBA00022475"/>
    </source>
</evidence>
<evidence type="ECO:0000256" key="2">
    <source>
        <dbReference type="ARBA" id="ARBA00007776"/>
    </source>
</evidence>
<dbReference type="PIRSF" id="PIRSF037497">
    <property type="entry name" value="MreD_Clostridium/Treponema_prd"/>
    <property type="match status" value="1"/>
</dbReference>
<evidence type="ECO:0000256" key="8">
    <source>
        <dbReference type="SAM" id="Phobius"/>
    </source>
</evidence>
<evidence type="ECO:0000256" key="1">
    <source>
        <dbReference type="ARBA" id="ARBA00004651"/>
    </source>
</evidence>
<keyword evidence="6 8" id="KW-1133">Transmembrane helix</keyword>
<evidence type="ECO:0000313" key="10">
    <source>
        <dbReference type="Proteomes" id="UP001079657"/>
    </source>
</evidence>
<evidence type="ECO:0000313" key="9">
    <source>
        <dbReference type="EMBL" id="MCY6370748.1"/>
    </source>
</evidence>
<reference evidence="9" key="1">
    <citation type="submission" date="2022-12" db="EMBL/GenBank/DDBJ databases">
        <authorList>
            <person name="Wang J."/>
        </authorList>
    </citation>
    <scope>NUCLEOTIDE SEQUENCE</scope>
    <source>
        <strain evidence="9">HY-42-06</strain>
    </source>
</reference>
<evidence type="ECO:0000256" key="5">
    <source>
        <dbReference type="ARBA" id="ARBA00022960"/>
    </source>
</evidence>
<sequence>MKKIVTVILLLTLFLILDNALIPFFAIKGYYPSLLFVFAICYSIINDSWSGVFLGIFCGLLQDMYLTNSLGINMFLNMIMCLAASKIGKTIFKDKSLVPIITCFLLSFLKGVLMFAILYILKQYIHIKTSLFISLYNMVVGIFMYKRVYKLCQKDFMVKNWRF</sequence>
<feature type="transmembrane region" description="Helical" evidence="8">
    <location>
        <begin position="6"/>
        <end position="27"/>
    </location>
</feature>
<feature type="transmembrane region" description="Helical" evidence="8">
    <location>
        <begin position="97"/>
        <end position="121"/>
    </location>
</feature>
<name>A0ABT4CNW5_9CLOT</name>
<feature type="transmembrane region" description="Helical" evidence="8">
    <location>
        <begin position="34"/>
        <end position="58"/>
    </location>
</feature>
<feature type="transmembrane region" description="Helical" evidence="8">
    <location>
        <begin position="64"/>
        <end position="85"/>
    </location>
</feature>
<accession>A0ABT4CNW5</accession>
<organism evidence="9 10">
    <name type="scientific">Clostridium ganghwense</name>
    <dbReference type="NCBI Taxonomy" id="312089"/>
    <lineage>
        <taxon>Bacteria</taxon>
        <taxon>Bacillati</taxon>
        <taxon>Bacillota</taxon>
        <taxon>Clostridia</taxon>
        <taxon>Eubacteriales</taxon>
        <taxon>Clostridiaceae</taxon>
        <taxon>Clostridium</taxon>
    </lineage>
</organism>
<dbReference type="InterPro" id="IPR007227">
    <property type="entry name" value="Cell_shape_determining_MreD"/>
</dbReference>
<keyword evidence="4 8" id="KW-0812">Transmembrane</keyword>
<keyword evidence="7 8" id="KW-0472">Membrane</keyword>
<feature type="transmembrane region" description="Helical" evidence="8">
    <location>
        <begin position="127"/>
        <end position="145"/>
    </location>
</feature>
<proteinExistence type="inferred from homology"/>
<dbReference type="RefSeq" id="WP_268049655.1">
    <property type="nucleotide sequence ID" value="NZ_JAPQES010000002.1"/>
</dbReference>
<evidence type="ECO:0000256" key="4">
    <source>
        <dbReference type="ARBA" id="ARBA00022692"/>
    </source>
</evidence>
<keyword evidence="5" id="KW-0133">Cell shape</keyword>
<comment type="similarity">
    <text evidence="2">Belongs to the MreD family.</text>
</comment>
<comment type="subcellular location">
    <subcellularLocation>
        <location evidence="1">Cell membrane</location>
        <topology evidence="1">Multi-pass membrane protein</topology>
    </subcellularLocation>
</comment>
<protein>
    <submittedName>
        <fullName evidence="9">Rod shape-determining protein MreD</fullName>
    </submittedName>
</protein>
<dbReference type="NCBIfam" id="TIGR03426">
    <property type="entry name" value="shape_MreD"/>
    <property type="match status" value="1"/>
</dbReference>
<dbReference type="EMBL" id="JAPQES010000002">
    <property type="protein sequence ID" value="MCY6370748.1"/>
    <property type="molecule type" value="Genomic_DNA"/>
</dbReference>
<dbReference type="Proteomes" id="UP001079657">
    <property type="component" value="Unassembled WGS sequence"/>
</dbReference>
<dbReference type="Pfam" id="PF04093">
    <property type="entry name" value="MreD"/>
    <property type="match status" value="1"/>
</dbReference>
<dbReference type="InterPro" id="IPR017225">
    <property type="entry name" value="Cell_shape_determin_MreD_prd"/>
</dbReference>
<evidence type="ECO:0000256" key="7">
    <source>
        <dbReference type="ARBA" id="ARBA00023136"/>
    </source>
</evidence>
<keyword evidence="3" id="KW-1003">Cell membrane</keyword>